<name>L0IHC5_THETR</name>
<dbReference type="PATRIC" id="fig|698948.3.peg.448"/>
<dbReference type="HOGENOM" id="CLU_018816_12_1_9"/>
<dbReference type="EMBL" id="CP003066">
    <property type="protein sequence ID" value="AGB18169.1"/>
    <property type="molecule type" value="Genomic_DNA"/>
</dbReference>
<evidence type="ECO:0000256" key="5">
    <source>
        <dbReference type="SAM" id="Phobius"/>
    </source>
</evidence>
<dbReference type="InterPro" id="IPR050465">
    <property type="entry name" value="UPF0194_transport"/>
</dbReference>
<feature type="domain" description="Multidrug resistance protein MdtA-like barrel-sandwich hybrid" evidence="6">
    <location>
        <begin position="61"/>
        <end position="157"/>
    </location>
</feature>
<sequence>MKKKYIAIIVILIIIAGTTYYFVRKRSTPTVARTPYVTVTRGNISMHIDGTGNLDADKRVITLKANGTVKKVYHKVGDKVKAGELLYQIEDDNLNQQLQDALINLELAQEQLDNDTKSYNDTISKQKIISSYSGIVDSINVKVGQNVNPGTAIAVITDYSNASIKVPFNGSQINNIKVGQSADVYLYNSYTTVKGIVTDVSTQAIPVNGASYYYVTVSLPNPGALTDGMTAQITVHTNIGDERAIQNGTLSVKNSNTVTASIQGTIASINVKEGQKVSAGTLIATLTSDVNDIQIKNDNLKLQQAQSNYDNIQSQINSLNIYAPIDGVIISQNINEGDELSGQSSSNYSSNASSGGNSNTSNSSNTAVSSLSSITNQSDTAVIVNNNNYSVDVPIDETDINKIKIGQKAMLTTDDLQGETFEGTVTEISSIPTIQNNVASYNVTVSLPYTDKLKLGQTMNVSIIVSEKNNTLLLPIEAVQTNGNNKYVILYNENNSNNNGGRARNIRQVQTGLYNDKYIEILSGLNEGDKVLIFGAATSSTNNNNSRSGFSGFGGGNFGNRSFGGGSGGAGFIIRQQSGGNRSRN</sequence>
<dbReference type="Pfam" id="PF25990">
    <property type="entry name" value="Beta-barrel_YknX"/>
    <property type="match status" value="1"/>
</dbReference>
<feature type="transmembrane region" description="Helical" evidence="5">
    <location>
        <begin position="5"/>
        <end position="23"/>
    </location>
</feature>
<dbReference type="Pfam" id="PF25917">
    <property type="entry name" value="BSH_RND"/>
    <property type="match status" value="1"/>
</dbReference>
<feature type="coiled-coil region" evidence="3">
    <location>
        <begin position="91"/>
        <end position="118"/>
    </location>
</feature>
<keyword evidence="5" id="KW-0472">Membrane</keyword>
<feature type="compositionally biased region" description="Low complexity" evidence="4">
    <location>
        <begin position="341"/>
        <end position="368"/>
    </location>
</feature>
<organism evidence="10 11">
    <name type="scientific">Thermoanaerobacterium thermosaccharolyticum M0795</name>
    <dbReference type="NCBI Taxonomy" id="698948"/>
    <lineage>
        <taxon>Bacteria</taxon>
        <taxon>Bacillati</taxon>
        <taxon>Bacillota</taxon>
        <taxon>Clostridia</taxon>
        <taxon>Thermoanaerobacterales</taxon>
        <taxon>Thermoanaerobacteraceae</taxon>
        <taxon>Thermoanaerobacterium</taxon>
    </lineage>
</organism>
<feature type="domain" description="YknX-like beta-barrel" evidence="9">
    <location>
        <begin position="391"/>
        <end position="463"/>
    </location>
</feature>
<dbReference type="SUPFAM" id="SSF111369">
    <property type="entry name" value="HlyD-like secretion proteins"/>
    <property type="match status" value="2"/>
</dbReference>
<feature type="domain" description="Multidrug resistance protein MdtA-like C-terminal permuted SH3" evidence="7">
    <location>
        <begin position="470"/>
        <end position="535"/>
    </location>
</feature>
<dbReference type="Gene3D" id="2.40.30.170">
    <property type="match status" value="2"/>
</dbReference>
<dbReference type="Gene3D" id="2.40.420.20">
    <property type="match status" value="1"/>
</dbReference>
<gene>
    <name evidence="10" type="ORF">Thethe_00464</name>
</gene>
<feature type="coiled-coil region" evidence="3">
    <location>
        <begin position="283"/>
        <end position="322"/>
    </location>
</feature>
<dbReference type="InterPro" id="IPR058627">
    <property type="entry name" value="MdtA-like_C"/>
</dbReference>
<dbReference type="InterPro" id="IPR058647">
    <property type="entry name" value="BSH_CzcB-like"/>
</dbReference>
<dbReference type="KEGG" id="tto:Thethe_00464"/>
<evidence type="ECO:0000256" key="2">
    <source>
        <dbReference type="ARBA" id="ARBA00023054"/>
    </source>
</evidence>
<keyword evidence="2 3" id="KW-0175">Coiled coil</keyword>
<keyword evidence="5" id="KW-0812">Transmembrane</keyword>
<evidence type="ECO:0000256" key="1">
    <source>
        <dbReference type="ARBA" id="ARBA00004196"/>
    </source>
</evidence>
<dbReference type="InterPro" id="IPR058636">
    <property type="entry name" value="Beta-barrel_YknX"/>
</dbReference>
<dbReference type="Gene3D" id="2.40.50.100">
    <property type="match status" value="2"/>
</dbReference>
<evidence type="ECO:0000259" key="8">
    <source>
        <dbReference type="Pfam" id="PF25973"/>
    </source>
</evidence>
<dbReference type="Proteomes" id="UP000010845">
    <property type="component" value="Chromosome"/>
</dbReference>
<dbReference type="CDD" id="cd06849">
    <property type="entry name" value="lipoyl_domain"/>
    <property type="match status" value="1"/>
</dbReference>
<evidence type="ECO:0000313" key="10">
    <source>
        <dbReference type="EMBL" id="AGB18169.1"/>
    </source>
</evidence>
<comment type="subcellular location">
    <subcellularLocation>
        <location evidence="1">Cell envelope</location>
    </subcellularLocation>
</comment>
<dbReference type="AlphaFoldDB" id="L0IHC5"/>
<evidence type="ECO:0000259" key="6">
    <source>
        <dbReference type="Pfam" id="PF25917"/>
    </source>
</evidence>
<feature type="domain" description="CzcB-like barrel-sandwich hybrid" evidence="8">
    <location>
        <begin position="257"/>
        <end position="343"/>
    </location>
</feature>
<evidence type="ECO:0000256" key="3">
    <source>
        <dbReference type="SAM" id="Coils"/>
    </source>
</evidence>
<keyword evidence="5" id="KW-1133">Transmembrane helix</keyword>
<accession>L0IHC5</accession>
<reference evidence="10 11" key="1">
    <citation type="submission" date="2012-03" db="EMBL/GenBank/DDBJ databases">
        <title>Complete sequence of chromosome of Thermoanaerobacterium thermosaccharolyticum M0795.</title>
        <authorList>
            <consortium name="US DOE Joint Genome Institute"/>
            <person name="Lucas S."/>
            <person name="Han J."/>
            <person name="Lapidus A."/>
            <person name="Cheng J.-F."/>
            <person name="Goodwin L."/>
            <person name="Pitluck S."/>
            <person name="Peters L."/>
            <person name="Teshima H."/>
            <person name="Detter J.C."/>
            <person name="Han C."/>
            <person name="Tapia R."/>
            <person name="Land M."/>
            <person name="Hauser L."/>
            <person name="Kyrpides N."/>
            <person name="Ivanova N."/>
            <person name="Pagani I."/>
            <person name="Feinberg L."/>
            <person name="Folden J."/>
            <person name="Hogsett D."/>
            <person name="Shaw J."/>
            <person name="Woyke T."/>
        </authorList>
    </citation>
    <scope>NUCLEOTIDE SEQUENCE [LARGE SCALE GENOMIC DNA]</scope>
    <source>
        <strain evidence="10 11">M0795</strain>
    </source>
</reference>
<evidence type="ECO:0000259" key="7">
    <source>
        <dbReference type="Pfam" id="PF25967"/>
    </source>
</evidence>
<dbReference type="InterPro" id="IPR058625">
    <property type="entry name" value="MdtA-like_BSH"/>
</dbReference>
<dbReference type="PANTHER" id="PTHR32347:SF14">
    <property type="entry name" value="EFFLUX SYSTEM COMPONENT YKNX-RELATED"/>
    <property type="match status" value="1"/>
</dbReference>
<evidence type="ECO:0000259" key="9">
    <source>
        <dbReference type="Pfam" id="PF25990"/>
    </source>
</evidence>
<evidence type="ECO:0000256" key="4">
    <source>
        <dbReference type="SAM" id="MobiDB-lite"/>
    </source>
</evidence>
<evidence type="ECO:0000313" key="11">
    <source>
        <dbReference type="Proteomes" id="UP000010845"/>
    </source>
</evidence>
<dbReference type="GO" id="GO:0030313">
    <property type="term" value="C:cell envelope"/>
    <property type="evidence" value="ECO:0007669"/>
    <property type="project" value="UniProtKB-SubCell"/>
</dbReference>
<proteinExistence type="predicted"/>
<dbReference type="PANTHER" id="PTHR32347">
    <property type="entry name" value="EFFLUX SYSTEM COMPONENT YKNX-RELATED"/>
    <property type="match status" value="1"/>
</dbReference>
<protein>
    <submittedName>
        <fullName evidence="10">Membrane-fusion protein</fullName>
    </submittedName>
</protein>
<feature type="region of interest" description="Disordered" evidence="4">
    <location>
        <begin position="339"/>
        <end position="368"/>
    </location>
</feature>
<dbReference type="Pfam" id="PF25967">
    <property type="entry name" value="RND-MFP_C"/>
    <property type="match status" value="1"/>
</dbReference>
<dbReference type="RefSeq" id="WP_015310927.1">
    <property type="nucleotide sequence ID" value="NC_019970.1"/>
</dbReference>
<dbReference type="Pfam" id="PF25973">
    <property type="entry name" value="BSH_CzcB"/>
    <property type="match status" value="1"/>
</dbReference>